<dbReference type="PANTHER" id="PTHR42944">
    <property type="entry name" value="ADENINE DNA GLYCOSYLASE"/>
    <property type="match status" value="1"/>
</dbReference>
<dbReference type="GO" id="GO:0032357">
    <property type="term" value="F:oxidized purine DNA binding"/>
    <property type="evidence" value="ECO:0007669"/>
    <property type="project" value="TreeGrafter"/>
</dbReference>
<dbReference type="CDD" id="cd00056">
    <property type="entry name" value="ENDO3c"/>
    <property type="match status" value="1"/>
</dbReference>
<name>A0A7J3TA77_9ARCH</name>
<protein>
    <submittedName>
        <fullName evidence="11">DNA glycosylase</fullName>
    </submittedName>
</protein>
<dbReference type="PROSITE" id="PS01155">
    <property type="entry name" value="ENDONUCLEASE_III_2"/>
    <property type="match status" value="1"/>
</dbReference>
<dbReference type="GO" id="GO:0006284">
    <property type="term" value="P:base-excision repair"/>
    <property type="evidence" value="ECO:0007669"/>
    <property type="project" value="InterPro"/>
</dbReference>
<evidence type="ECO:0000256" key="2">
    <source>
        <dbReference type="ARBA" id="ARBA00008343"/>
    </source>
</evidence>
<feature type="domain" description="HhH-GPD" evidence="10">
    <location>
        <begin position="52"/>
        <end position="202"/>
    </location>
</feature>
<keyword evidence="5" id="KW-0378">Hydrolase</keyword>
<evidence type="ECO:0000256" key="9">
    <source>
        <dbReference type="ARBA" id="ARBA00023295"/>
    </source>
</evidence>
<dbReference type="InterPro" id="IPR003265">
    <property type="entry name" value="HhH-GPD_domain"/>
</dbReference>
<comment type="cofactor">
    <cofactor evidence="1">
        <name>[4Fe-4S] cluster</name>
        <dbReference type="ChEBI" id="CHEBI:49883"/>
    </cofactor>
</comment>
<evidence type="ECO:0000256" key="7">
    <source>
        <dbReference type="ARBA" id="ARBA00023014"/>
    </source>
</evidence>
<comment type="caution">
    <text evidence="11">The sequence shown here is derived from an EMBL/GenBank/DDBJ whole genome shotgun (WGS) entry which is preliminary data.</text>
</comment>
<keyword evidence="9" id="KW-0326">Glycosidase</keyword>
<evidence type="ECO:0000256" key="4">
    <source>
        <dbReference type="ARBA" id="ARBA00022763"/>
    </source>
</evidence>
<dbReference type="GO" id="GO:0006298">
    <property type="term" value="P:mismatch repair"/>
    <property type="evidence" value="ECO:0007669"/>
    <property type="project" value="TreeGrafter"/>
</dbReference>
<dbReference type="GO" id="GO:0034039">
    <property type="term" value="F:8-oxo-7,8-dihydroguanine DNA N-glycosylase activity"/>
    <property type="evidence" value="ECO:0007669"/>
    <property type="project" value="TreeGrafter"/>
</dbReference>
<dbReference type="GO" id="GO:0051536">
    <property type="term" value="F:iron-sulfur cluster binding"/>
    <property type="evidence" value="ECO:0007669"/>
    <property type="project" value="UniProtKB-KW"/>
</dbReference>
<dbReference type="Pfam" id="PF00730">
    <property type="entry name" value="HhH-GPD"/>
    <property type="match status" value="1"/>
</dbReference>
<dbReference type="GO" id="GO:0000701">
    <property type="term" value="F:purine-specific mismatch base pair DNA N-glycosylase activity"/>
    <property type="evidence" value="ECO:0007669"/>
    <property type="project" value="TreeGrafter"/>
</dbReference>
<dbReference type="InterPro" id="IPR004036">
    <property type="entry name" value="Endonuclease-III-like_CS2"/>
</dbReference>
<dbReference type="SUPFAM" id="SSF48150">
    <property type="entry name" value="DNA-glycosylase"/>
    <property type="match status" value="1"/>
</dbReference>
<sequence length="233" mass="27002">MCYEQYIHDEKTYRNIVRRVWTEILEWGRKNMRIYPWRSTQDAYKLIIAEIMLHRTKADQVKDLYELFIKKYPDFKSIVKAGPENIKSELHSLGLPWRSDLLYRMAEEVVKKYDGTLPLNRMKLMELPGVGHYIASAVLCFGYNLPEPVLDTNTVRVIGRVFGIKITDSSRRSKKFEKIVSDLVTCGEPRSFSLSLIDFAAMICIPGNNPECEICPLRGICCFYGKRGDMNEG</sequence>
<proteinExistence type="inferred from homology"/>
<evidence type="ECO:0000256" key="5">
    <source>
        <dbReference type="ARBA" id="ARBA00022801"/>
    </source>
</evidence>
<keyword evidence="4" id="KW-0227">DNA damage</keyword>
<dbReference type="InterPro" id="IPR023170">
    <property type="entry name" value="HhH_base_excis_C"/>
</dbReference>
<dbReference type="GO" id="GO:0046872">
    <property type="term" value="F:metal ion binding"/>
    <property type="evidence" value="ECO:0007669"/>
    <property type="project" value="UniProtKB-KW"/>
</dbReference>
<dbReference type="PANTHER" id="PTHR42944:SF1">
    <property type="entry name" value="ADENINE DNA GLYCOSYLASE"/>
    <property type="match status" value="1"/>
</dbReference>
<keyword evidence="6" id="KW-0408">Iron</keyword>
<evidence type="ECO:0000256" key="3">
    <source>
        <dbReference type="ARBA" id="ARBA00022723"/>
    </source>
</evidence>
<gene>
    <name evidence="11" type="ORF">ENL31_01775</name>
</gene>
<keyword evidence="8" id="KW-0234">DNA repair</keyword>
<accession>A0A7J3TA77</accession>
<evidence type="ECO:0000313" key="11">
    <source>
        <dbReference type="EMBL" id="HHE75841.1"/>
    </source>
</evidence>
<dbReference type="InterPro" id="IPR011257">
    <property type="entry name" value="DNA_glycosylase"/>
</dbReference>
<dbReference type="SMART" id="SM00478">
    <property type="entry name" value="ENDO3c"/>
    <property type="match status" value="1"/>
</dbReference>
<dbReference type="EMBL" id="DRTM01000128">
    <property type="protein sequence ID" value="HHE75841.1"/>
    <property type="molecule type" value="Genomic_DNA"/>
</dbReference>
<evidence type="ECO:0000256" key="1">
    <source>
        <dbReference type="ARBA" id="ARBA00001966"/>
    </source>
</evidence>
<keyword evidence="7" id="KW-0411">Iron-sulfur</keyword>
<evidence type="ECO:0000259" key="10">
    <source>
        <dbReference type="SMART" id="SM00478"/>
    </source>
</evidence>
<keyword evidence="3" id="KW-0479">Metal-binding</keyword>
<comment type="similarity">
    <text evidence="2">Belongs to the Nth/MutY family.</text>
</comment>
<evidence type="ECO:0000256" key="8">
    <source>
        <dbReference type="ARBA" id="ARBA00023204"/>
    </source>
</evidence>
<evidence type="ECO:0000256" key="6">
    <source>
        <dbReference type="ARBA" id="ARBA00023004"/>
    </source>
</evidence>
<dbReference type="GO" id="GO:0035485">
    <property type="term" value="F:adenine/guanine mispair binding"/>
    <property type="evidence" value="ECO:0007669"/>
    <property type="project" value="TreeGrafter"/>
</dbReference>
<dbReference type="InterPro" id="IPR044298">
    <property type="entry name" value="MIG/MutY"/>
</dbReference>
<dbReference type="Gene3D" id="1.10.340.30">
    <property type="entry name" value="Hypothetical protein, domain 2"/>
    <property type="match status" value="1"/>
</dbReference>
<reference evidence="11" key="1">
    <citation type="journal article" date="2020" name="mSystems">
        <title>Genome- and Community-Level Interaction Insights into Carbon Utilization and Element Cycling Functions of Hydrothermarchaeota in Hydrothermal Sediment.</title>
        <authorList>
            <person name="Zhou Z."/>
            <person name="Liu Y."/>
            <person name="Xu W."/>
            <person name="Pan J."/>
            <person name="Luo Z.H."/>
            <person name="Li M."/>
        </authorList>
    </citation>
    <scope>NUCLEOTIDE SEQUENCE [LARGE SCALE GENOMIC DNA]</scope>
    <source>
        <strain evidence="11">HyVt-85</strain>
    </source>
</reference>
<dbReference type="Gene3D" id="1.10.1670.10">
    <property type="entry name" value="Helix-hairpin-Helix base-excision DNA repair enzymes (C-terminal)"/>
    <property type="match status" value="1"/>
</dbReference>
<dbReference type="Proteomes" id="UP000886130">
    <property type="component" value="Unassembled WGS sequence"/>
</dbReference>
<organism evidence="11">
    <name type="scientific">Candidatus Aciduliprofundum boonei</name>
    <dbReference type="NCBI Taxonomy" id="379547"/>
    <lineage>
        <taxon>Archaea</taxon>
        <taxon>Methanobacteriati</taxon>
        <taxon>Thermoplasmatota</taxon>
        <taxon>DHVE2 group</taxon>
        <taxon>Candidatus Aciduliprofundum</taxon>
    </lineage>
</organism>
<dbReference type="AlphaFoldDB" id="A0A7J3TA77"/>